<keyword evidence="1" id="KW-0472">Membrane</keyword>
<name>A0A3M0CLU5_9PROT</name>
<gene>
    <name evidence="2" type="ORF">BXY39_2124</name>
</gene>
<accession>A0A3M0CLU5</accession>
<feature type="transmembrane region" description="Helical" evidence="1">
    <location>
        <begin position="20"/>
        <end position="37"/>
    </location>
</feature>
<evidence type="ECO:0000313" key="2">
    <source>
        <dbReference type="EMBL" id="RMB08029.1"/>
    </source>
</evidence>
<comment type="caution">
    <text evidence="2">The sequence shown here is derived from an EMBL/GenBank/DDBJ whole genome shotgun (WGS) entry which is preliminary data.</text>
</comment>
<dbReference type="Proteomes" id="UP000271227">
    <property type="component" value="Unassembled WGS sequence"/>
</dbReference>
<evidence type="ECO:0000256" key="1">
    <source>
        <dbReference type="SAM" id="Phobius"/>
    </source>
</evidence>
<reference evidence="2 3" key="1">
    <citation type="submission" date="2018-10" db="EMBL/GenBank/DDBJ databases">
        <title>Genomic Encyclopedia of Archaeal and Bacterial Type Strains, Phase II (KMG-II): from individual species to whole genera.</title>
        <authorList>
            <person name="Goeker M."/>
        </authorList>
    </citation>
    <scope>NUCLEOTIDE SEQUENCE [LARGE SCALE GENOMIC DNA]</scope>
    <source>
        <strain evidence="2 3">DSM 25217</strain>
    </source>
</reference>
<protein>
    <submittedName>
        <fullName evidence="2">Uncharacterized protein</fullName>
    </submittedName>
</protein>
<keyword evidence="1" id="KW-0812">Transmembrane</keyword>
<dbReference type="EMBL" id="REFR01000011">
    <property type="protein sequence ID" value="RMB08029.1"/>
    <property type="molecule type" value="Genomic_DNA"/>
</dbReference>
<sequence>MDRPRVRPGINPARRADPTLIIQGLMIQGLMIQGLMIQG</sequence>
<organism evidence="2 3">
    <name type="scientific">Eilatimonas milleporae</name>
    <dbReference type="NCBI Taxonomy" id="911205"/>
    <lineage>
        <taxon>Bacteria</taxon>
        <taxon>Pseudomonadati</taxon>
        <taxon>Pseudomonadota</taxon>
        <taxon>Alphaproteobacteria</taxon>
        <taxon>Kordiimonadales</taxon>
        <taxon>Kordiimonadaceae</taxon>
        <taxon>Eilatimonas</taxon>
    </lineage>
</organism>
<keyword evidence="3" id="KW-1185">Reference proteome</keyword>
<proteinExistence type="predicted"/>
<evidence type="ECO:0000313" key="3">
    <source>
        <dbReference type="Proteomes" id="UP000271227"/>
    </source>
</evidence>
<dbReference type="AlphaFoldDB" id="A0A3M0CLU5"/>
<keyword evidence="1" id="KW-1133">Transmembrane helix</keyword>
<dbReference type="InParanoid" id="A0A3M0CLU5"/>